<dbReference type="InterPro" id="IPR000873">
    <property type="entry name" value="AMP-dep_synth/lig_dom"/>
</dbReference>
<proteinExistence type="predicted"/>
<dbReference type="InterPro" id="IPR009081">
    <property type="entry name" value="PP-bd_ACP"/>
</dbReference>
<evidence type="ECO:0000256" key="2">
    <source>
        <dbReference type="SAM" id="Phobius"/>
    </source>
</evidence>
<evidence type="ECO:0000259" key="5">
    <source>
        <dbReference type="Pfam" id="PF01757"/>
    </source>
</evidence>
<feature type="domain" description="Carrier" evidence="4">
    <location>
        <begin position="472"/>
        <end position="514"/>
    </location>
</feature>
<keyword evidence="2" id="KW-0812">Transmembrane</keyword>
<accession>A0A930YKF3</accession>
<dbReference type="InterPro" id="IPR002656">
    <property type="entry name" value="Acyl_transf_3_dom"/>
</dbReference>
<dbReference type="InterPro" id="IPR036736">
    <property type="entry name" value="ACP-like_sf"/>
</dbReference>
<dbReference type="Pfam" id="PF01757">
    <property type="entry name" value="Acyl_transf_3"/>
    <property type="match status" value="1"/>
</dbReference>
<keyword evidence="7" id="KW-1185">Reference proteome</keyword>
<dbReference type="PANTHER" id="PTHR43767:SF1">
    <property type="entry name" value="NONRIBOSOMAL PEPTIDE SYNTHASE PES1 (EUROFUNG)-RELATED"/>
    <property type="match status" value="1"/>
</dbReference>
<feature type="domain" description="AMP-dependent synthetase/ligase" evidence="3">
    <location>
        <begin position="110"/>
        <end position="326"/>
    </location>
</feature>
<feature type="transmembrane region" description="Helical" evidence="2">
    <location>
        <begin position="602"/>
        <end position="624"/>
    </location>
</feature>
<feature type="transmembrane region" description="Helical" evidence="2">
    <location>
        <begin position="705"/>
        <end position="722"/>
    </location>
</feature>
<comment type="caution">
    <text evidence="6">The sequence shown here is derived from an EMBL/GenBank/DDBJ whole genome shotgun (WGS) entry which is preliminary data.</text>
</comment>
<reference evidence="6" key="1">
    <citation type="submission" date="2020-11" db="EMBL/GenBank/DDBJ databases">
        <title>Nocardioides sp. nov., isolated from Soil of Cynanchum wilfordii Hemsley rhizosphere.</title>
        <authorList>
            <person name="Lee J.-S."/>
            <person name="Suh M.K."/>
            <person name="Kim J.-S."/>
        </authorList>
    </citation>
    <scope>NUCLEOTIDE SEQUENCE</scope>
    <source>
        <strain evidence="6">KCTC 19275</strain>
    </source>
</reference>
<dbReference type="SUPFAM" id="SSF47336">
    <property type="entry name" value="ACP-like"/>
    <property type="match status" value="1"/>
</dbReference>
<organism evidence="6 7">
    <name type="scientific">Nocardioides islandensis</name>
    <dbReference type="NCBI Taxonomy" id="433663"/>
    <lineage>
        <taxon>Bacteria</taxon>
        <taxon>Bacillati</taxon>
        <taxon>Actinomycetota</taxon>
        <taxon>Actinomycetes</taxon>
        <taxon>Propionibacteriales</taxon>
        <taxon>Nocardioidaceae</taxon>
        <taxon>Nocardioides</taxon>
    </lineage>
</organism>
<feature type="transmembrane region" description="Helical" evidence="2">
    <location>
        <begin position="563"/>
        <end position="581"/>
    </location>
</feature>
<dbReference type="AlphaFoldDB" id="A0A930YKF3"/>
<feature type="transmembrane region" description="Helical" evidence="2">
    <location>
        <begin position="767"/>
        <end position="787"/>
    </location>
</feature>
<dbReference type="Pfam" id="PF00550">
    <property type="entry name" value="PP-binding"/>
    <property type="match status" value="1"/>
</dbReference>
<evidence type="ECO:0000256" key="1">
    <source>
        <dbReference type="SAM" id="MobiDB-lite"/>
    </source>
</evidence>
<dbReference type="SUPFAM" id="SSF56801">
    <property type="entry name" value="Acetyl-CoA synthetase-like"/>
    <property type="match status" value="1"/>
</dbReference>
<dbReference type="InterPro" id="IPR050237">
    <property type="entry name" value="ATP-dep_AMP-bd_enzyme"/>
</dbReference>
<protein>
    <submittedName>
        <fullName evidence="6">AMP-binding protein</fullName>
    </submittedName>
</protein>
<keyword evidence="2" id="KW-1133">Transmembrane helix</keyword>
<dbReference type="Gene3D" id="1.10.1200.10">
    <property type="entry name" value="ACP-like"/>
    <property type="match status" value="1"/>
</dbReference>
<evidence type="ECO:0000313" key="6">
    <source>
        <dbReference type="EMBL" id="MBF4763560.1"/>
    </source>
</evidence>
<evidence type="ECO:0000259" key="4">
    <source>
        <dbReference type="Pfam" id="PF00550"/>
    </source>
</evidence>
<feature type="domain" description="Acyltransferase 3" evidence="5">
    <location>
        <begin position="546"/>
        <end position="811"/>
    </location>
</feature>
<feature type="transmembrane region" description="Helical" evidence="2">
    <location>
        <begin position="799"/>
        <end position="820"/>
    </location>
</feature>
<feature type="region of interest" description="Disordered" evidence="1">
    <location>
        <begin position="830"/>
        <end position="856"/>
    </location>
</feature>
<dbReference type="EMBL" id="JADKPN010000005">
    <property type="protein sequence ID" value="MBF4763560.1"/>
    <property type="molecule type" value="Genomic_DNA"/>
</dbReference>
<name>A0A930YKF3_9ACTN</name>
<keyword evidence="2" id="KW-0472">Membrane</keyword>
<dbReference type="Gene3D" id="3.40.50.12780">
    <property type="entry name" value="N-terminal domain of ligase-like"/>
    <property type="match status" value="1"/>
</dbReference>
<evidence type="ECO:0000259" key="3">
    <source>
        <dbReference type="Pfam" id="PF00501"/>
    </source>
</evidence>
<evidence type="ECO:0000313" key="7">
    <source>
        <dbReference type="Proteomes" id="UP000640489"/>
    </source>
</evidence>
<feature type="compositionally biased region" description="Low complexity" evidence="1">
    <location>
        <begin position="838"/>
        <end position="856"/>
    </location>
</feature>
<dbReference type="GO" id="GO:0016747">
    <property type="term" value="F:acyltransferase activity, transferring groups other than amino-acyl groups"/>
    <property type="evidence" value="ECO:0007669"/>
    <property type="project" value="InterPro"/>
</dbReference>
<dbReference type="PANTHER" id="PTHR43767">
    <property type="entry name" value="LONG-CHAIN-FATTY-ACID--COA LIGASE"/>
    <property type="match status" value="1"/>
</dbReference>
<feature type="transmembrane region" description="Helical" evidence="2">
    <location>
        <begin position="644"/>
        <end position="664"/>
    </location>
</feature>
<dbReference type="RefSeq" id="WP_194706748.1">
    <property type="nucleotide sequence ID" value="NZ_JADKPN010000005.1"/>
</dbReference>
<sequence>MTTQPTVALPLLGGREDAPALLTTTGSVTYAELAGRVEARRATLGPTRRLVLLEAGNDVDSVVTYLAALAGCHPVLLAAPGDVERHADLVAHYRPDVVQTGDGVLREQRPGTAHDLHPDLALLLSTSGSTGSPKLVRLSLASVLANARSIASYLSIRDTDRAITSLPLHYCYGLSVLNSHLVGGAAVVLTDLSVADECFWTLAAETRASSLAGVPYTFDLLEASGFRDRDLPHLRYVTQAGGRMAPERVREYAALGRERGWDLVVMYGQTEATARMAYLPPDLAEPRPEAVGIPIPGGSFRLAGVDGQPVHLGELVYEGPNVMMGYAVEPADLARGAELTELRTGDLARQADDGLWEIVGRLGRHAKLFGLRLDLDRIESVLASEGRAAHVVVRDEHLWVFTDRPRAVERTRLAVLGLTGLPASAVRAVRLDAMPRTAAGKPDHAALTRHADRLTADGTAATESAGATATGIRDLYAVLLGRPDATVRDSFVDLGGDSLSYVEATTRLGRMLGTLPPGWQRLDPDSLARSRRRAPRYTLPVDLSAVLRAVAVSLVLVSHADIAQLQGGAHVLLAVAGYNLARFQLDMPGRAERARAIARTAATVAVPAALWIGAVALVSGTYRWQTALLLNNVTGAGHWTDDWQFWFLEALVWAYVFIALVLAVPWLDRWQRAHPFGAPLLVLGACLLARYVLVGVEAGPVERYTTVVVLWCVALGWAAAAARTHAQRLVVAAVTVVATVGFFDDPRRERIVMAGILLLLVDRAVPLPRWVAAVVQTVAAASLWIYLTQWQVYPELEDAGHPYAAVLAALLAGVVAKALVDRVSPRVLGERRRRPTRRTAATPTRGRAPARRAAVG</sequence>
<dbReference type="Proteomes" id="UP000640489">
    <property type="component" value="Unassembled WGS sequence"/>
</dbReference>
<dbReference type="InterPro" id="IPR042099">
    <property type="entry name" value="ANL_N_sf"/>
</dbReference>
<gene>
    <name evidence="6" type="ORF">ISU07_10510</name>
</gene>
<feature type="transmembrane region" description="Helical" evidence="2">
    <location>
        <begin position="676"/>
        <end position="693"/>
    </location>
</feature>
<dbReference type="Pfam" id="PF00501">
    <property type="entry name" value="AMP-binding"/>
    <property type="match status" value="1"/>
</dbReference>